<accession>A0AAD4DKU6</accession>
<dbReference type="SUPFAM" id="SSF53474">
    <property type="entry name" value="alpha/beta-Hydrolases"/>
    <property type="match status" value="1"/>
</dbReference>
<comment type="caution">
    <text evidence="2">The sequence shown here is derived from an EMBL/GenBank/DDBJ whole genome shotgun (WGS) entry which is preliminary data.</text>
</comment>
<dbReference type="InterPro" id="IPR029058">
    <property type="entry name" value="AB_hydrolase_fold"/>
</dbReference>
<protein>
    <recommendedName>
        <fullName evidence="1">Carboxylesterase type B domain-containing protein</fullName>
    </recommendedName>
</protein>
<feature type="domain" description="Carboxylesterase type B" evidence="1">
    <location>
        <begin position="19"/>
        <end position="172"/>
    </location>
</feature>
<dbReference type="InterPro" id="IPR002018">
    <property type="entry name" value="CarbesteraseB"/>
</dbReference>
<proteinExistence type="predicted"/>
<dbReference type="EMBL" id="JAAAIL010000142">
    <property type="protein sequence ID" value="KAG0279188.1"/>
    <property type="molecule type" value="Genomic_DNA"/>
</dbReference>
<dbReference type="Pfam" id="PF00135">
    <property type="entry name" value="COesterase"/>
    <property type="match status" value="2"/>
</dbReference>
<gene>
    <name evidence="2" type="ORF">BGZ95_002042</name>
</gene>
<evidence type="ECO:0000313" key="3">
    <source>
        <dbReference type="Proteomes" id="UP001194580"/>
    </source>
</evidence>
<feature type="domain" description="Carboxylesterase type B" evidence="1">
    <location>
        <begin position="203"/>
        <end position="509"/>
    </location>
</feature>
<dbReference type="InterPro" id="IPR050309">
    <property type="entry name" value="Type-B_Carboxylest/Lipase"/>
</dbReference>
<reference evidence="2" key="1">
    <citation type="journal article" date="2020" name="Fungal Divers.">
        <title>Resolving the Mortierellaceae phylogeny through synthesis of multi-gene phylogenetics and phylogenomics.</title>
        <authorList>
            <person name="Vandepol N."/>
            <person name="Liber J."/>
            <person name="Desiro A."/>
            <person name="Na H."/>
            <person name="Kennedy M."/>
            <person name="Barry K."/>
            <person name="Grigoriev I.V."/>
            <person name="Miller A.N."/>
            <person name="O'Donnell K."/>
            <person name="Stajich J.E."/>
            <person name="Bonito G."/>
        </authorList>
    </citation>
    <scope>NUCLEOTIDE SEQUENCE</scope>
    <source>
        <strain evidence="2">NRRL 28262</strain>
    </source>
</reference>
<evidence type="ECO:0000259" key="1">
    <source>
        <dbReference type="Pfam" id="PF00135"/>
    </source>
</evidence>
<dbReference type="Proteomes" id="UP001194580">
    <property type="component" value="Unassembled WGS sequence"/>
</dbReference>
<evidence type="ECO:0000313" key="2">
    <source>
        <dbReference type="EMBL" id="KAG0279188.1"/>
    </source>
</evidence>
<name>A0AAD4DKU6_9FUNG</name>
<dbReference type="AlphaFoldDB" id="A0AAD4DKU6"/>
<sequence>MTTTTHIRDNHDTDSIHAPPVVTISGLGAVKGTLVKDTDNKVAKFLNVPFGLVQERWRPAVKAQPWDGVRDGTKMGPMPPQQTDNNPFLGVFFGVPEKFDFQKEMSERDCLNCNIFMPASAIAGSNDEEEKKEELPVLCSNLVLASIKLNKPMIVVALNYRLNYLGFLSSKELVLDAQEYAKKSIPTTGQQQQQRRHWYDASVGNWGLLDQILGLEWIQDHIQAFSGNPKRVTVMGESGGAVAVSYLLLIPQARGLYKRSIIQSGAASMMPQMCPEQDGQVMFDRLCQLCGIPEDLPPLEKVARLRQVPAEKLVVEDMNTTPFILFRPTLDGVVFSEDCRATIGDASHYDPELEWVMTGNTADEGTMMVAQLGATTLAEYEPFIARLCSPQDREIFTTLFATPPPKTDTEVQALSTRIVDNYGFRYPAHQLSQAILAHPHAQLSRYHFDRHTDKIESMVPGMGAHHGVELFFVFGNQICLNILSEEERELIGKVQSVWIEFVTASSPEVSTQIPKVSSGLLATTPSYPSSTDVVGAGEEVVVAEKEAIVFGKDFEVSRGVVERLSAEEIAFWRKATVFAAEQAQLGKASEYGFDLTKGFKA</sequence>
<dbReference type="PANTHER" id="PTHR11559">
    <property type="entry name" value="CARBOXYLESTERASE"/>
    <property type="match status" value="1"/>
</dbReference>
<keyword evidence="3" id="KW-1185">Reference proteome</keyword>
<dbReference type="Gene3D" id="3.40.50.1820">
    <property type="entry name" value="alpha/beta hydrolase"/>
    <property type="match status" value="1"/>
</dbReference>
<organism evidence="2 3">
    <name type="scientific">Linnemannia exigua</name>
    <dbReference type="NCBI Taxonomy" id="604196"/>
    <lineage>
        <taxon>Eukaryota</taxon>
        <taxon>Fungi</taxon>
        <taxon>Fungi incertae sedis</taxon>
        <taxon>Mucoromycota</taxon>
        <taxon>Mortierellomycotina</taxon>
        <taxon>Mortierellomycetes</taxon>
        <taxon>Mortierellales</taxon>
        <taxon>Mortierellaceae</taxon>
        <taxon>Linnemannia</taxon>
    </lineage>
</organism>